<sequence>MFYRGHGRGRGRGGGSSTSRAPKGIFQDGMWQCECSPCLPAVRFEVKKDSPNKGRKFYTCQCQEPKKCGFFLWEEDARPREAAAVMSNSRTELQAYGAPSMNPPNPYLPRNLQSPPQQYAAPSSNLYTASPPPPYRDLDGPTPAKRPRRVVEEEQDDDDTYGWSLSAQEEREMLNEVGRSVSPPPVSRQPQFVTPVKRKRSEVEIGGFGMPTPVTDHRQGKAPEVGMSTPHGNRLAPASSLSSSRGARSLTGGRSPSTTPTPSRFKDAASEDVELADLATDVINLLKESHTYVDDETKSSLETMLKKHSLQMQGIIRGGNISRLSLAAKDARIQELQLRVTTLEAELETEKAVVDDLKWKNQHSGMM</sequence>
<evidence type="ECO:0000256" key="5">
    <source>
        <dbReference type="SAM" id="Coils"/>
    </source>
</evidence>
<evidence type="ECO:0000313" key="8">
    <source>
        <dbReference type="EMBL" id="KAF1986214.1"/>
    </source>
</evidence>
<feature type="region of interest" description="Disordered" evidence="6">
    <location>
        <begin position="1"/>
        <end position="21"/>
    </location>
</feature>
<keyword evidence="9" id="KW-1185">Reference proteome</keyword>
<name>A0A6G1GZH4_9PEZI</name>
<protein>
    <recommendedName>
        <fullName evidence="7">GRF-type domain-containing protein</fullName>
    </recommendedName>
</protein>
<accession>A0A6G1GZH4</accession>
<keyword evidence="1" id="KW-0479">Metal-binding</keyword>
<evidence type="ECO:0000313" key="9">
    <source>
        <dbReference type="Proteomes" id="UP000800041"/>
    </source>
</evidence>
<gene>
    <name evidence="8" type="ORF">K402DRAFT_92560</name>
</gene>
<feature type="compositionally biased region" description="Low complexity" evidence="6">
    <location>
        <begin position="235"/>
        <end position="263"/>
    </location>
</feature>
<evidence type="ECO:0000256" key="2">
    <source>
        <dbReference type="ARBA" id="ARBA00022771"/>
    </source>
</evidence>
<feature type="region of interest" description="Disordered" evidence="6">
    <location>
        <begin position="95"/>
        <end position="267"/>
    </location>
</feature>
<evidence type="ECO:0000259" key="7">
    <source>
        <dbReference type="PROSITE" id="PS51999"/>
    </source>
</evidence>
<feature type="coiled-coil region" evidence="5">
    <location>
        <begin position="326"/>
        <end position="353"/>
    </location>
</feature>
<dbReference type="EMBL" id="ML977158">
    <property type="protein sequence ID" value="KAF1986214.1"/>
    <property type="molecule type" value="Genomic_DNA"/>
</dbReference>
<dbReference type="GO" id="GO:0008270">
    <property type="term" value="F:zinc ion binding"/>
    <property type="evidence" value="ECO:0007669"/>
    <property type="project" value="UniProtKB-KW"/>
</dbReference>
<feature type="compositionally biased region" description="Polar residues" evidence="6">
    <location>
        <begin position="111"/>
        <end position="128"/>
    </location>
</feature>
<dbReference type="PROSITE" id="PS51999">
    <property type="entry name" value="ZF_GRF"/>
    <property type="match status" value="1"/>
</dbReference>
<feature type="compositionally biased region" description="Basic residues" evidence="6">
    <location>
        <begin position="1"/>
        <end position="11"/>
    </location>
</feature>
<feature type="domain" description="GRF-type" evidence="7">
    <location>
        <begin position="33"/>
        <end position="77"/>
    </location>
</feature>
<evidence type="ECO:0000256" key="3">
    <source>
        <dbReference type="ARBA" id="ARBA00022833"/>
    </source>
</evidence>
<organism evidence="8 9">
    <name type="scientific">Aulographum hederae CBS 113979</name>
    <dbReference type="NCBI Taxonomy" id="1176131"/>
    <lineage>
        <taxon>Eukaryota</taxon>
        <taxon>Fungi</taxon>
        <taxon>Dikarya</taxon>
        <taxon>Ascomycota</taxon>
        <taxon>Pezizomycotina</taxon>
        <taxon>Dothideomycetes</taxon>
        <taxon>Pleosporomycetidae</taxon>
        <taxon>Aulographales</taxon>
        <taxon>Aulographaceae</taxon>
    </lineage>
</organism>
<evidence type="ECO:0000256" key="6">
    <source>
        <dbReference type="SAM" id="MobiDB-lite"/>
    </source>
</evidence>
<keyword evidence="3" id="KW-0862">Zinc</keyword>
<dbReference type="InterPro" id="IPR010666">
    <property type="entry name" value="Znf_GRF"/>
</dbReference>
<dbReference type="AlphaFoldDB" id="A0A6G1GZH4"/>
<keyword evidence="2 4" id="KW-0863">Zinc-finger</keyword>
<reference evidence="8" key="1">
    <citation type="journal article" date="2020" name="Stud. Mycol.">
        <title>101 Dothideomycetes genomes: a test case for predicting lifestyles and emergence of pathogens.</title>
        <authorList>
            <person name="Haridas S."/>
            <person name="Albert R."/>
            <person name="Binder M."/>
            <person name="Bloem J."/>
            <person name="Labutti K."/>
            <person name="Salamov A."/>
            <person name="Andreopoulos B."/>
            <person name="Baker S."/>
            <person name="Barry K."/>
            <person name="Bills G."/>
            <person name="Bluhm B."/>
            <person name="Cannon C."/>
            <person name="Castanera R."/>
            <person name="Culley D."/>
            <person name="Daum C."/>
            <person name="Ezra D."/>
            <person name="Gonzalez J."/>
            <person name="Henrissat B."/>
            <person name="Kuo A."/>
            <person name="Liang C."/>
            <person name="Lipzen A."/>
            <person name="Lutzoni F."/>
            <person name="Magnuson J."/>
            <person name="Mondo S."/>
            <person name="Nolan M."/>
            <person name="Ohm R."/>
            <person name="Pangilinan J."/>
            <person name="Park H.-J."/>
            <person name="Ramirez L."/>
            <person name="Alfaro M."/>
            <person name="Sun H."/>
            <person name="Tritt A."/>
            <person name="Yoshinaga Y."/>
            <person name="Zwiers L.-H."/>
            <person name="Turgeon B."/>
            <person name="Goodwin S."/>
            <person name="Spatafora J."/>
            <person name="Crous P."/>
            <person name="Grigoriev I."/>
        </authorList>
    </citation>
    <scope>NUCLEOTIDE SEQUENCE</scope>
    <source>
        <strain evidence="8">CBS 113979</strain>
    </source>
</reference>
<dbReference type="Proteomes" id="UP000800041">
    <property type="component" value="Unassembled WGS sequence"/>
</dbReference>
<dbReference type="Pfam" id="PF06839">
    <property type="entry name" value="Zn_ribbon_GRF"/>
    <property type="match status" value="1"/>
</dbReference>
<evidence type="ECO:0000256" key="4">
    <source>
        <dbReference type="PROSITE-ProRule" id="PRU01343"/>
    </source>
</evidence>
<evidence type="ECO:0000256" key="1">
    <source>
        <dbReference type="ARBA" id="ARBA00022723"/>
    </source>
</evidence>
<proteinExistence type="predicted"/>
<keyword evidence="5" id="KW-0175">Coiled coil</keyword>
<dbReference type="OrthoDB" id="430051at2759"/>